<dbReference type="Gene3D" id="3.40.50.300">
    <property type="entry name" value="P-loop containing nucleotide triphosphate hydrolases"/>
    <property type="match status" value="2"/>
</dbReference>
<dbReference type="AlphaFoldDB" id="A0A2R8A9S5"/>
<dbReference type="Proteomes" id="UP000244932">
    <property type="component" value="Unassembled WGS sequence"/>
</dbReference>
<gene>
    <name evidence="3" type="ORF">POI8812_01292</name>
</gene>
<keyword evidence="4" id="KW-1185">Reference proteome</keyword>
<evidence type="ECO:0000256" key="1">
    <source>
        <dbReference type="ARBA" id="ARBA00034923"/>
    </source>
</evidence>
<organism evidence="3 4">
    <name type="scientific">Pontivivens insulae</name>
    <dbReference type="NCBI Taxonomy" id="1639689"/>
    <lineage>
        <taxon>Bacteria</taxon>
        <taxon>Pseudomonadati</taxon>
        <taxon>Pseudomonadota</taxon>
        <taxon>Alphaproteobacteria</taxon>
        <taxon>Rhodobacterales</taxon>
        <taxon>Paracoccaceae</taxon>
        <taxon>Pontivivens</taxon>
    </lineage>
</organism>
<dbReference type="RefSeq" id="WP_108781725.1">
    <property type="nucleotide sequence ID" value="NZ_OMKW01000002.1"/>
</dbReference>
<protein>
    <recommendedName>
        <fullName evidence="1">DNA 3'-5' helicase II</fullName>
    </recommendedName>
</protein>
<dbReference type="Pfam" id="PF13538">
    <property type="entry name" value="UvrD_C_2"/>
    <property type="match status" value="1"/>
</dbReference>
<name>A0A2R8A9S5_9RHOB</name>
<dbReference type="OrthoDB" id="7066673at2"/>
<evidence type="ECO:0000313" key="4">
    <source>
        <dbReference type="Proteomes" id="UP000244932"/>
    </source>
</evidence>
<dbReference type="PANTHER" id="PTHR11070">
    <property type="entry name" value="UVRD / RECB / PCRA DNA HELICASE FAMILY MEMBER"/>
    <property type="match status" value="1"/>
</dbReference>
<reference evidence="3 4" key="1">
    <citation type="submission" date="2018-03" db="EMBL/GenBank/DDBJ databases">
        <authorList>
            <person name="Keele B.F."/>
        </authorList>
    </citation>
    <scope>NUCLEOTIDE SEQUENCE [LARGE SCALE GENOMIC DNA]</scope>
    <source>
        <strain evidence="3 4">CeCT 8812</strain>
    </source>
</reference>
<dbReference type="SUPFAM" id="SSF52540">
    <property type="entry name" value="P-loop containing nucleoside triphosphate hydrolases"/>
    <property type="match status" value="1"/>
</dbReference>
<dbReference type="PANTHER" id="PTHR11070:SF2">
    <property type="entry name" value="ATP-DEPENDENT DNA HELICASE SRS2"/>
    <property type="match status" value="1"/>
</dbReference>
<dbReference type="InterPro" id="IPR027417">
    <property type="entry name" value="P-loop_NTPase"/>
</dbReference>
<accession>A0A2R8A9S5</accession>
<evidence type="ECO:0000313" key="3">
    <source>
        <dbReference type="EMBL" id="SPF28987.1"/>
    </source>
</evidence>
<sequence length="698" mass="77864">MPLEFIPVRSDYEAHPHIDHVIRLLRDSADELGADGGVLYYGWPQISDYDATVHQVDLALVSSTCGLVLIRCLANPDLENLARADASISQAAASSESQLLKSGLLRKRRKLVFDVIPILYSPGCDPNGDMEAEVASTEEALLDGIEAVSVHQLSVDEVAEVRSILEGAKALGRPNRRKIEDPEQQALGVALSKLEEEIASFDSSQRNVALTNLNCPQRIRGLAGSGKTVILAMKAAMAHIENPDAQILFTYFTRSLRDTVIRMITRFYRHFAEGEPNWDRIDVRHGWGRRDTPGVYRDLSMRLGRTPLSFMDAKGRADPFDYVCKELMGSASIQEYYDLILIDEGQDFPDGFYQMCFHLAKGPRDNKQIVWAYDELQNIFNVEVRSPETLFGSDTDGEPNISLARSLPEYAETNDFVLQKCYRNQKNVLVLAHAIGFGLYGQPVQMLQNKEHWEDVGYDVISGGFATDDEIIVERPGRNSPTSLEHVNGFDLIKYDAYANLSEEVAACAQKVDAFVKAGLEPHDIMVIAIDDRSARQYLNELSATLATLGYQSNNIIADKYNEPPFLIEGKVTMSTVHRAKGNEAAVVIVLGCDAVNLISRTGRNRLFTAFTRSKAWLCISGYESSSSYQRLMGEVGTALANCPRMVFTMPDVDQIELIQRDLRDKDSKLLEAKIQIDKVKDELGLTDDDLFSVIDRD</sequence>
<dbReference type="GO" id="GO:0003677">
    <property type="term" value="F:DNA binding"/>
    <property type="evidence" value="ECO:0007669"/>
    <property type="project" value="InterPro"/>
</dbReference>
<proteinExistence type="predicted"/>
<dbReference type="GO" id="GO:0000725">
    <property type="term" value="P:recombinational repair"/>
    <property type="evidence" value="ECO:0007669"/>
    <property type="project" value="TreeGrafter"/>
</dbReference>
<dbReference type="InterPro" id="IPR000212">
    <property type="entry name" value="DNA_helicase_UvrD/REP"/>
</dbReference>
<dbReference type="GO" id="GO:0005524">
    <property type="term" value="F:ATP binding"/>
    <property type="evidence" value="ECO:0007669"/>
    <property type="project" value="InterPro"/>
</dbReference>
<dbReference type="EMBL" id="OMKW01000002">
    <property type="protein sequence ID" value="SPF28987.1"/>
    <property type="molecule type" value="Genomic_DNA"/>
</dbReference>
<evidence type="ECO:0000259" key="2">
    <source>
        <dbReference type="Pfam" id="PF13538"/>
    </source>
</evidence>
<dbReference type="InterPro" id="IPR027785">
    <property type="entry name" value="UvrD-like_helicase_C"/>
</dbReference>
<feature type="domain" description="UvrD-like helicase C-terminal" evidence="2">
    <location>
        <begin position="572"/>
        <end position="620"/>
    </location>
</feature>
<dbReference type="GO" id="GO:0043138">
    <property type="term" value="F:3'-5' DNA helicase activity"/>
    <property type="evidence" value="ECO:0007669"/>
    <property type="project" value="TreeGrafter"/>
</dbReference>